<evidence type="ECO:0000256" key="1">
    <source>
        <dbReference type="SAM" id="MobiDB-lite"/>
    </source>
</evidence>
<feature type="region of interest" description="Disordered" evidence="1">
    <location>
        <begin position="220"/>
        <end position="254"/>
    </location>
</feature>
<sequence>MQKQTRISSFIISVSSLAFAFLGGIFIATPSVQAAEPLPFINTTIAKEAATDVLTEDQRKAILREIVSSSQTEIKNIVDALTALKLDDAWSLAQADFLAKLATSSEYYDTLAEQLENEDLSLEDIKTIAKDLKEWREAVYAPELKEIGNLILIFQTKTIYDVVQLRSIKISSDLKKLDKQNLVNTDTLKKYLTQADKSIKNAKTLTDKATDLYYTTSIEPLQPKQAKEESTSDKQPTSLPAVESTENDATVSPEIVIDPQDHVRALAKESLKELKTAYELFFKMNDRIRK</sequence>
<name>A0A0G1JG41_9BACT</name>
<dbReference type="AlphaFoldDB" id="A0A0G1JG41"/>
<comment type="caution">
    <text evidence="2">The sequence shown here is derived from an EMBL/GenBank/DDBJ whole genome shotgun (WGS) entry which is preliminary data.</text>
</comment>
<dbReference type="Proteomes" id="UP000034051">
    <property type="component" value="Unassembled WGS sequence"/>
</dbReference>
<evidence type="ECO:0000313" key="2">
    <source>
        <dbReference type="EMBL" id="KKT42997.1"/>
    </source>
</evidence>
<gene>
    <name evidence="2" type="ORF">UW32_C0003G0100</name>
</gene>
<dbReference type="EMBL" id="LCHW01000003">
    <property type="protein sequence ID" value="KKT42997.1"/>
    <property type="molecule type" value="Genomic_DNA"/>
</dbReference>
<reference evidence="2 3" key="1">
    <citation type="journal article" date="2015" name="Nature">
        <title>rRNA introns, odd ribosomes, and small enigmatic genomes across a large radiation of phyla.</title>
        <authorList>
            <person name="Brown C.T."/>
            <person name="Hug L.A."/>
            <person name="Thomas B.C."/>
            <person name="Sharon I."/>
            <person name="Castelle C.J."/>
            <person name="Singh A."/>
            <person name="Wilkins M.J."/>
            <person name="Williams K.H."/>
            <person name="Banfield J.F."/>
        </authorList>
    </citation>
    <scope>NUCLEOTIDE SEQUENCE [LARGE SCALE GENOMIC DNA]</scope>
</reference>
<evidence type="ECO:0000313" key="3">
    <source>
        <dbReference type="Proteomes" id="UP000034051"/>
    </source>
</evidence>
<proteinExistence type="predicted"/>
<organism evidence="2 3">
    <name type="scientific">Candidatus Wolfebacteria bacterium GW2011_GWE2_44_13</name>
    <dbReference type="NCBI Taxonomy" id="1619017"/>
    <lineage>
        <taxon>Bacteria</taxon>
        <taxon>Candidatus Wolfeibacteriota</taxon>
    </lineage>
</organism>
<accession>A0A0G1JG41</accession>
<protein>
    <submittedName>
        <fullName evidence="2">Uncharacterized protein</fullName>
    </submittedName>
</protein>